<accession>A0AAP0LMA9</accession>
<dbReference type="GO" id="GO:0005743">
    <property type="term" value="C:mitochondrial inner membrane"/>
    <property type="evidence" value="ECO:0007669"/>
    <property type="project" value="UniProtKB-SubCell"/>
</dbReference>
<organism evidence="14 15">
    <name type="scientific">Citrus x changshan-huyou</name>
    <dbReference type="NCBI Taxonomy" id="2935761"/>
    <lineage>
        <taxon>Eukaryota</taxon>
        <taxon>Viridiplantae</taxon>
        <taxon>Streptophyta</taxon>
        <taxon>Embryophyta</taxon>
        <taxon>Tracheophyta</taxon>
        <taxon>Spermatophyta</taxon>
        <taxon>Magnoliopsida</taxon>
        <taxon>eudicotyledons</taxon>
        <taxon>Gunneridae</taxon>
        <taxon>Pentapetalae</taxon>
        <taxon>rosids</taxon>
        <taxon>malvids</taxon>
        <taxon>Sapindales</taxon>
        <taxon>Rutaceae</taxon>
        <taxon>Aurantioideae</taxon>
        <taxon>Citrus</taxon>
    </lineage>
</organism>
<evidence type="ECO:0000256" key="1">
    <source>
        <dbReference type="ARBA" id="ARBA00003195"/>
    </source>
</evidence>
<keyword evidence="15" id="KW-1185">Reference proteome</keyword>
<evidence type="ECO:0000313" key="14">
    <source>
        <dbReference type="EMBL" id="KAK9180939.1"/>
    </source>
</evidence>
<evidence type="ECO:0000256" key="4">
    <source>
        <dbReference type="ARBA" id="ARBA00016392"/>
    </source>
</evidence>
<reference evidence="14 15" key="1">
    <citation type="submission" date="2024-05" db="EMBL/GenBank/DDBJ databases">
        <title>Haplotype-resolved chromosome-level genome assembly of Huyou (Citrus changshanensis).</title>
        <authorList>
            <person name="Miao C."/>
            <person name="Chen W."/>
            <person name="Wu Y."/>
            <person name="Wang L."/>
            <person name="Zhao S."/>
            <person name="Grierson D."/>
            <person name="Xu C."/>
            <person name="Chen K."/>
        </authorList>
    </citation>
    <scope>NUCLEOTIDE SEQUENCE [LARGE SCALE GENOMIC DNA]</scope>
    <source>
        <strain evidence="14">01-14</strain>
        <tissue evidence="14">Leaf</tissue>
    </source>
</reference>
<keyword evidence="11" id="KW-0496">Mitochondrion</keyword>
<keyword evidence="9" id="KW-0249">Electron transport</keyword>
<dbReference type="PANTHER" id="PTHR17098">
    <property type="entry name" value="NADH-UBIQUINONE OXIDOREDUCTASE MWFE SUBUNIT"/>
    <property type="match status" value="1"/>
</dbReference>
<keyword evidence="7" id="KW-0812">Transmembrane</keyword>
<feature type="chain" id="PRO_5042841974" description="NADH dehydrogenase [ubiquinone] 1 alpha subcomplex subunit 1" evidence="13">
    <location>
        <begin position="23"/>
        <end position="109"/>
    </location>
</feature>
<comment type="subcellular location">
    <subcellularLocation>
        <location evidence="2">Mitochondrion inner membrane</location>
        <topology evidence="2">Single-pass membrane protein</topology>
        <orientation evidence="2">Matrix side</orientation>
    </subcellularLocation>
</comment>
<dbReference type="EMBL" id="JBCGBO010000024">
    <property type="protein sequence ID" value="KAK9180939.1"/>
    <property type="molecule type" value="Genomic_DNA"/>
</dbReference>
<keyword evidence="5" id="KW-0813">Transport</keyword>
<protein>
    <recommendedName>
        <fullName evidence="4">NADH dehydrogenase [ubiquinone] 1 alpha subcomplex subunit 1</fullName>
    </recommendedName>
</protein>
<gene>
    <name evidence="14" type="ORF">WN944_024075</name>
</gene>
<keyword evidence="6" id="KW-0679">Respiratory chain</keyword>
<sequence length="109" mass="11917">MSWIIFEGLLSLGIIAAMLTIADNAQYHIHKAAHGCSKHVGNDVWVCDLSLTKHIVKALELVVTYDSGGEAGYHAMRSGRVAVLRDKSTQCGGGARLPCIWKRREEKIA</sequence>
<evidence type="ECO:0000256" key="13">
    <source>
        <dbReference type="SAM" id="SignalP"/>
    </source>
</evidence>
<comment type="similarity">
    <text evidence="3">Belongs to the complex I NDUFA1 subunit family.</text>
</comment>
<evidence type="ECO:0000256" key="9">
    <source>
        <dbReference type="ARBA" id="ARBA00022982"/>
    </source>
</evidence>
<comment type="caution">
    <text evidence="14">The sequence shown here is derived from an EMBL/GenBank/DDBJ whole genome shotgun (WGS) entry which is preliminary data.</text>
</comment>
<evidence type="ECO:0000256" key="8">
    <source>
        <dbReference type="ARBA" id="ARBA00022792"/>
    </source>
</evidence>
<dbReference type="AlphaFoldDB" id="A0AAP0LMA9"/>
<dbReference type="Proteomes" id="UP001428341">
    <property type="component" value="Unassembled WGS sequence"/>
</dbReference>
<evidence type="ECO:0000256" key="12">
    <source>
        <dbReference type="ARBA" id="ARBA00023136"/>
    </source>
</evidence>
<dbReference type="InterPro" id="IPR017384">
    <property type="entry name" value="NADH_Ub_cplx-1_asu_su-1"/>
</dbReference>
<evidence type="ECO:0000256" key="10">
    <source>
        <dbReference type="ARBA" id="ARBA00022989"/>
    </source>
</evidence>
<evidence type="ECO:0000256" key="11">
    <source>
        <dbReference type="ARBA" id="ARBA00023128"/>
    </source>
</evidence>
<name>A0AAP0LMA9_9ROSI</name>
<keyword evidence="12" id="KW-0472">Membrane</keyword>
<evidence type="ECO:0000256" key="3">
    <source>
        <dbReference type="ARBA" id="ARBA00009960"/>
    </source>
</evidence>
<evidence type="ECO:0000256" key="5">
    <source>
        <dbReference type="ARBA" id="ARBA00022448"/>
    </source>
</evidence>
<proteinExistence type="inferred from homology"/>
<keyword evidence="8" id="KW-0999">Mitochondrion inner membrane</keyword>
<evidence type="ECO:0000256" key="2">
    <source>
        <dbReference type="ARBA" id="ARBA00004298"/>
    </source>
</evidence>
<comment type="function">
    <text evidence="1">Accessory subunit of the mitochondrial membrane respiratory chain NADH dehydrogenase (Complex I), that is believed not to be involved in catalysis. Complex I functions in the transfer of electrons from NADH to the respiratory chain. The immediate electron acceptor for the enzyme is believed to be ubiquinone.</text>
</comment>
<keyword evidence="13" id="KW-0732">Signal</keyword>
<evidence type="ECO:0000313" key="15">
    <source>
        <dbReference type="Proteomes" id="UP001428341"/>
    </source>
</evidence>
<evidence type="ECO:0000256" key="7">
    <source>
        <dbReference type="ARBA" id="ARBA00022692"/>
    </source>
</evidence>
<dbReference type="PANTHER" id="PTHR17098:SF2">
    <property type="entry name" value="NADH DEHYDROGENASE [UBIQUINONE] 1 ALPHA SUBCOMPLEX SUBUNIT 1"/>
    <property type="match status" value="1"/>
</dbReference>
<evidence type="ECO:0000256" key="6">
    <source>
        <dbReference type="ARBA" id="ARBA00022660"/>
    </source>
</evidence>
<feature type="signal peptide" evidence="13">
    <location>
        <begin position="1"/>
        <end position="22"/>
    </location>
</feature>
<keyword evidence="10" id="KW-1133">Transmembrane helix</keyword>